<dbReference type="PANTHER" id="PTHR46825:SF9">
    <property type="entry name" value="BETA-LACTAMASE-RELATED DOMAIN-CONTAINING PROTEIN"/>
    <property type="match status" value="1"/>
</dbReference>
<dbReference type="SUPFAM" id="SSF56601">
    <property type="entry name" value="beta-lactamase/transpeptidase-like"/>
    <property type="match status" value="1"/>
</dbReference>
<reference evidence="2 3" key="1">
    <citation type="submission" date="2018-03" db="EMBL/GenBank/DDBJ databases">
        <title>Cross-interface Injection: A General Nanoliter Liquid Handling Method Applied to Single Cells Genome Amplification Automated Nanoliter Liquid Handling Applied to Single Cell Multiple Displacement Amplification.</title>
        <authorList>
            <person name="Yun J."/>
            <person name="Xu P."/>
            <person name="Xu J."/>
            <person name="Dai X."/>
            <person name="Wang Y."/>
            <person name="Zheng X."/>
            <person name="Cao C."/>
            <person name="Yi Q."/>
            <person name="Zhu Y."/>
            <person name="Wang L."/>
            <person name="Dong Z."/>
            <person name="Huang Y."/>
            <person name="Huang L."/>
            <person name="Du W."/>
        </authorList>
    </citation>
    <scope>NUCLEOTIDE SEQUENCE [LARGE SCALE GENOMIC DNA]</scope>
    <source>
        <strain evidence="2 3">A12-4</strain>
    </source>
</reference>
<dbReference type="InterPro" id="IPR001466">
    <property type="entry name" value="Beta-lactam-related"/>
</dbReference>
<evidence type="ECO:0000313" key="3">
    <source>
        <dbReference type="Proteomes" id="UP000242087"/>
    </source>
</evidence>
<dbReference type="Pfam" id="PF00144">
    <property type="entry name" value="Beta-lactamase"/>
    <property type="match status" value="1"/>
</dbReference>
<sequence length="158" mass="17306">VKGGQSLAESSYGLADRSFNIDNAIDYRFSINSISKTFTAAAVMQLVESGEISLDQSVGAYLPELNAAWMCRILRIDGRLPERELFKVSQPIFFRINIGSNWSIIGSTSQELINKCAPQGQLVTVTSAIDHPAVRSATSIILTNMKTSLGAYRLLGYR</sequence>
<proteinExistence type="predicted"/>
<evidence type="ECO:0000313" key="2">
    <source>
        <dbReference type="EMBL" id="PTB88124.1"/>
    </source>
</evidence>
<dbReference type="EMBL" id="PYVF01000118">
    <property type="protein sequence ID" value="PTB88124.1"/>
    <property type="molecule type" value="Genomic_DNA"/>
</dbReference>
<dbReference type="PANTHER" id="PTHR46825">
    <property type="entry name" value="D-ALANYL-D-ALANINE-CARBOXYPEPTIDASE/ENDOPEPTIDASE AMPH"/>
    <property type="match status" value="1"/>
</dbReference>
<comment type="caution">
    <text evidence="2">The sequence shown here is derived from an EMBL/GenBank/DDBJ whole genome shotgun (WGS) entry which is preliminary data.</text>
</comment>
<evidence type="ECO:0000259" key="1">
    <source>
        <dbReference type="Pfam" id="PF00144"/>
    </source>
</evidence>
<dbReference type="Gene3D" id="3.40.710.10">
    <property type="entry name" value="DD-peptidase/beta-lactamase superfamily"/>
    <property type="match status" value="1"/>
</dbReference>
<dbReference type="Proteomes" id="UP000242087">
    <property type="component" value="Unassembled WGS sequence"/>
</dbReference>
<name>A0A2T4D2R6_9GAMM</name>
<organism evidence="2 3">
    <name type="scientific">Pseudidiomarina aestuarii</name>
    <dbReference type="NCBI Taxonomy" id="624146"/>
    <lineage>
        <taxon>Bacteria</taxon>
        <taxon>Pseudomonadati</taxon>
        <taxon>Pseudomonadota</taxon>
        <taxon>Gammaproteobacteria</taxon>
        <taxon>Alteromonadales</taxon>
        <taxon>Idiomarinaceae</taxon>
        <taxon>Pseudidiomarina</taxon>
    </lineage>
</organism>
<dbReference type="InterPro" id="IPR050491">
    <property type="entry name" value="AmpC-like"/>
</dbReference>
<gene>
    <name evidence="2" type="ORF">C9927_04740</name>
</gene>
<protein>
    <recommendedName>
        <fullName evidence="1">Beta-lactamase-related domain-containing protein</fullName>
    </recommendedName>
</protein>
<feature type="domain" description="Beta-lactamase-related" evidence="1">
    <location>
        <begin position="1"/>
        <end position="67"/>
    </location>
</feature>
<dbReference type="InterPro" id="IPR012338">
    <property type="entry name" value="Beta-lactam/transpept-like"/>
</dbReference>
<feature type="non-terminal residue" evidence="2">
    <location>
        <position position="1"/>
    </location>
</feature>
<accession>A0A2T4D2R6</accession>
<dbReference type="AlphaFoldDB" id="A0A2T4D2R6"/>